<reference evidence="1" key="1">
    <citation type="submission" date="2022-10" db="EMBL/GenBank/DDBJ databases">
        <title>Complete genome sequence of Schlegelella aquatica LMG 23380.</title>
        <authorList>
            <person name="Musilova J."/>
            <person name="Kourilova X."/>
            <person name="Bezdicek M."/>
            <person name="Hermankova K."/>
            <person name="Obruca S."/>
            <person name="Sedlar K."/>
        </authorList>
    </citation>
    <scope>NUCLEOTIDE SEQUENCE</scope>
    <source>
        <strain evidence="1">LMG 23380</strain>
    </source>
</reference>
<protein>
    <submittedName>
        <fullName evidence="1">Uncharacterized protein</fullName>
    </submittedName>
</protein>
<organism evidence="1 2">
    <name type="scientific">Caldimonas aquatica</name>
    <dbReference type="NCBI Taxonomy" id="376175"/>
    <lineage>
        <taxon>Bacteria</taxon>
        <taxon>Pseudomonadati</taxon>
        <taxon>Pseudomonadota</taxon>
        <taxon>Betaproteobacteria</taxon>
        <taxon>Burkholderiales</taxon>
        <taxon>Sphaerotilaceae</taxon>
        <taxon>Caldimonas</taxon>
    </lineage>
</organism>
<dbReference type="EMBL" id="CP110257">
    <property type="protein sequence ID" value="UZD56196.1"/>
    <property type="molecule type" value="Genomic_DNA"/>
</dbReference>
<evidence type="ECO:0000313" key="1">
    <source>
        <dbReference type="EMBL" id="UZD56196.1"/>
    </source>
</evidence>
<dbReference type="Proteomes" id="UP001163266">
    <property type="component" value="Chromosome"/>
</dbReference>
<sequence length="384" mass="42386">MSGQWLTAAIPSLAKPVKGKAFAEPTYKTCVTRVTDHAVEPPSGFARNDYSRRQAFNADSSKLLVYALDGFWHVYDARTMAYVKKLVGPGGDAEPQWHPSDPNLLYYLPSNGVGMKLYELNVATDQTRVVGDFGARLKARWPGAAAAWTKSEGSPSADGRYWCFMVDDANWNGVGVFTWDRDTNTILGMKSTNGERPDHVSMSPSGNYCVVSSDGASGTVAYSRDFSQQKKVHHKSEHSDIALDENGDDVYVAIDYQSNAGDVFMVNLRTGVRTVLFPTYLSGTATALHVSGKAYNKRGWVVISTYADGGGSLQWLHRKVMAVQLRADPVIYHLAHHHSAPAGYWTEPHASVNRDFTKILFNSNWDVASENIDTYMIELPGSWN</sequence>
<keyword evidence="2" id="KW-1185">Reference proteome</keyword>
<evidence type="ECO:0000313" key="2">
    <source>
        <dbReference type="Proteomes" id="UP001163266"/>
    </source>
</evidence>
<gene>
    <name evidence="1" type="ORF">OMP39_06385</name>
</gene>
<dbReference type="SUPFAM" id="SSF69322">
    <property type="entry name" value="Tricorn protease domain 2"/>
    <property type="match status" value="1"/>
</dbReference>
<dbReference type="Gene3D" id="2.130.10.10">
    <property type="entry name" value="YVTN repeat-like/Quinoprotein amine dehydrogenase"/>
    <property type="match status" value="1"/>
</dbReference>
<proteinExistence type="predicted"/>
<dbReference type="RefSeq" id="WP_264894079.1">
    <property type="nucleotide sequence ID" value="NZ_CP110257.1"/>
</dbReference>
<name>A0ABY6MW35_9BURK</name>
<dbReference type="InterPro" id="IPR015943">
    <property type="entry name" value="WD40/YVTN_repeat-like_dom_sf"/>
</dbReference>
<accession>A0ABY6MW35</accession>